<dbReference type="Pfam" id="PF05699">
    <property type="entry name" value="Dimer_Tnp_hAT"/>
    <property type="match status" value="1"/>
</dbReference>
<dbReference type="GO" id="GO:0006357">
    <property type="term" value="P:regulation of transcription by RNA polymerase II"/>
    <property type="evidence" value="ECO:0007669"/>
    <property type="project" value="TreeGrafter"/>
</dbReference>
<dbReference type="PANTHER" id="PTHR46169:SF15">
    <property type="entry name" value="INNER CENTROMERE PROTEIN A-LIKE ISOFORM X1-RELATED"/>
    <property type="match status" value="1"/>
</dbReference>
<dbReference type="PANTHER" id="PTHR46169">
    <property type="entry name" value="DNA REPLICATION-RELATED ELEMENT FACTOR, ISOFORM A"/>
    <property type="match status" value="1"/>
</dbReference>
<dbReference type="OrthoDB" id="8845630at2759"/>
<evidence type="ECO:0000313" key="4">
    <source>
        <dbReference type="Proteomes" id="UP000265515"/>
    </source>
</evidence>
<dbReference type="Gramene" id="GBG73039">
    <property type="protein sequence ID" value="GBG73039"/>
    <property type="gene ID" value="CBR_g12757"/>
</dbReference>
<comment type="caution">
    <text evidence="3">The sequence shown here is derived from an EMBL/GenBank/DDBJ whole genome shotgun (WGS) entry which is preliminary data.</text>
</comment>
<dbReference type="InterPro" id="IPR012337">
    <property type="entry name" value="RNaseH-like_sf"/>
</dbReference>
<feature type="domain" description="HAT C-terminal dimerisation" evidence="2">
    <location>
        <begin position="322"/>
        <end position="416"/>
    </location>
</feature>
<dbReference type="Proteomes" id="UP000265515">
    <property type="component" value="Unassembled WGS sequence"/>
</dbReference>
<proteinExistence type="predicted"/>
<name>A0A388KSM0_CHABU</name>
<dbReference type="STRING" id="69332.A0A388KSM0"/>
<protein>
    <recommendedName>
        <fullName evidence="2">HAT C-terminal dimerisation domain-containing protein</fullName>
    </recommendedName>
</protein>
<dbReference type="OMA" id="RTHEMAC"/>
<dbReference type="SUPFAM" id="SSF53098">
    <property type="entry name" value="Ribonuclease H-like"/>
    <property type="match status" value="1"/>
</dbReference>
<accession>A0A388KSM0</accession>
<dbReference type="InterPro" id="IPR052717">
    <property type="entry name" value="Vacuolar_transposase_reg"/>
</dbReference>
<organism evidence="3 4">
    <name type="scientific">Chara braunii</name>
    <name type="common">Braun's stonewort</name>
    <dbReference type="NCBI Taxonomy" id="69332"/>
    <lineage>
        <taxon>Eukaryota</taxon>
        <taxon>Viridiplantae</taxon>
        <taxon>Streptophyta</taxon>
        <taxon>Charophyceae</taxon>
        <taxon>Charales</taxon>
        <taxon>Characeae</taxon>
        <taxon>Chara</taxon>
    </lineage>
</organism>
<dbReference type="GO" id="GO:0046983">
    <property type="term" value="F:protein dimerization activity"/>
    <property type="evidence" value="ECO:0007669"/>
    <property type="project" value="InterPro"/>
</dbReference>
<keyword evidence="4" id="KW-1185">Reference proteome</keyword>
<dbReference type="GO" id="GO:0005634">
    <property type="term" value="C:nucleus"/>
    <property type="evidence" value="ECO:0007669"/>
    <property type="project" value="TreeGrafter"/>
</dbReference>
<dbReference type="EMBL" id="BFEA01000176">
    <property type="protein sequence ID" value="GBG73039.1"/>
    <property type="molecule type" value="Genomic_DNA"/>
</dbReference>
<feature type="region of interest" description="Disordered" evidence="1">
    <location>
        <begin position="436"/>
        <end position="458"/>
    </location>
</feature>
<dbReference type="AlphaFoldDB" id="A0A388KSM0"/>
<reference evidence="3 4" key="1">
    <citation type="journal article" date="2018" name="Cell">
        <title>The Chara Genome: Secondary Complexity and Implications for Plant Terrestrialization.</title>
        <authorList>
            <person name="Nishiyama T."/>
            <person name="Sakayama H."/>
            <person name="Vries J.D."/>
            <person name="Buschmann H."/>
            <person name="Saint-Marcoux D."/>
            <person name="Ullrich K.K."/>
            <person name="Haas F.B."/>
            <person name="Vanderstraeten L."/>
            <person name="Becker D."/>
            <person name="Lang D."/>
            <person name="Vosolsobe S."/>
            <person name="Rombauts S."/>
            <person name="Wilhelmsson P.K.I."/>
            <person name="Janitza P."/>
            <person name="Kern R."/>
            <person name="Heyl A."/>
            <person name="Rumpler F."/>
            <person name="Villalobos L.I.A.C."/>
            <person name="Clay J.M."/>
            <person name="Skokan R."/>
            <person name="Toyoda A."/>
            <person name="Suzuki Y."/>
            <person name="Kagoshima H."/>
            <person name="Schijlen E."/>
            <person name="Tajeshwar N."/>
            <person name="Catarino B."/>
            <person name="Hetherington A.J."/>
            <person name="Saltykova A."/>
            <person name="Bonnot C."/>
            <person name="Breuninger H."/>
            <person name="Symeonidi A."/>
            <person name="Radhakrishnan G.V."/>
            <person name="Van Nieuwerburgh F."/>
            <person name="Deforce D."/>
            <person name="Chang C."/>
            <person name="Karol K.G."/>
            <person name="Hedrich R."/>
            <person name="Ulvskov P."/>
            <person name="Glockner G."/>
            <person name="Delwiche C.F."/>
            <person name="Petrasek J."/>
            <person name="Van de Peer Y."/>
            <person name="Friml J."/>
            <person name="Beilby M."/>
            <person name="Dolan L."/>
            <person name="Kohara Y."/>
            <person name="Sugano S."/>
            <person name="Fujiyama A."/>
            <person name="Delaux P.-M."/>
            <person name="Quint M."/>
            <person name="TheiBen G."/>
            <person name="Hagemann M."/>
            <person name="Harholt J."/>
            <person name="Dunand C."/>
            <person name="Zachgo S."/>
            <person name="Langdale J."/>
            <person name="Maumus F."/>
            <person name="Straeten D.V.D."/>
            <person name="Gould S.B."/>
            <person name="Rensing S.A."/>
        </authorList>
    </citation>
    <scope>NUCLEOTIDE SEQUENCE [LARGE SCALE GENOMIC DNA]</scope>
    <source>
        <strain evidence="3 4">S276</strain>
    </source>
</reference>
<dbReference type="InterPro" id="IPR008906">
    <property type="entry name" value="HATC_C_dom"/>
</dbReference>
<evidence type="ECO:0000313" key="3">
    <source>
        <dbReference type="EMBL" id="GBG73039.1"/>
    </source>
</evidence>
<feature type="region of interest" description="Disordered" evidence="1">
    <location>
        <begin position="277"/>
        <end position="298"/>
    </location>
</feature>
<evidence type="ECO:0000256" key="1">
    <source>
        <dbReference type="SAM" id="MobiDB-lite"/>
    </source>
</evidence>
<sequence>MCGAEGIRSVYRMLPCADHKIATILTTVLNKTTTVSNKVTSTPFYKFYDTTLEVFDMIDHCKELVRYFKPTNLQNSLKTTLKQENATRWNSLLRLLESVVGNYEDMTNILVGRTANRAILIVKIDRQLLEELARFLRPFQAATLKLEKILEPTLHLVPFERHSLIERCEIRTVPLQVVDSSGKKNTIPPDSAGIRGIKKLVKEVLREKWELDDVHVQATLLDPRQKDRLDLFEVPVAQIKRAQSGVRRMMLTVGARVEGEVRKEGFIEVVSEKERSPRPLKKRKVDETKPRTGLCSSDEEDKDIDVAAGNASLTSEEQIQKELDYYWSLKLTKDEKRSFEILAWWKAKGVAVKTVEQQLLLPPLPIMARVARAILSVSASSSKSECNFFDAGNTITKKRNSIKPSVVNDVLFVRSNKDLAVYDCSILDICNPSENDCSQSEPDRSRKLFPSEPTNFAE</sequence>
<gene>
    <name evidence="3" type="ORF">CBR_g12757</name>
</gene>
<evidence type="ECO:0000259" key="2">
    <source>
        <dbReference type="Pfam" id="PF05699"/>
    </source>
</evidence>